<protein>
    <submittedName>
        <fullName evidence="3">Uncharacterized protein</fullName>
    </submittedName>
</protein>
<evidence type="ECO:0000256" key="2">
    <source>
        <dbReference type="SAM" id="MobiDB-lite"/>
    </source>
</evidence>
<feature type="compositionally biased region" description="Basic residues" evidence="2">
    <location>
        <begin position="73"/>
        <end position="82"/>
    </location>
</feature>
<name>A0A0D8BDK2_9ACTN</name>
<keyword evidence="1" id="KW-0175">Coiled coil</keyword>
<gene>
    <name evidence="3" type="ORF">FF36_03407</name>
</gene>
<feature type="coiled-coil region" evidence="1">
    <location>
        <begin position="2"/>
        <end position="33"/>
    </location>
</feature>
<organism evidence="3 4">
    <name type="scientific">Frankia torreyi</name>
    <dbReference type="NCBI Taxonomy" id="1856"/>
    <lineage>
        <taxon>Bacteria</taxon>
        <taxon>Bacillati</taxon>
        <taxon>Actinomycetota</taxon>
        <taxon>Actinomycetes</taxon>
        <taxon>Frankiales</taxon>
        <taxon>Frankiaceae</taxon>
        <taxon>Frankia</taxon>
    </lineage>
</organism>
<proteinExistence type="predicted"/>
<sequence length="102" mass="10835">MAAEAEAVVEEVAAEAEAVVEEVAAEAEAVVEEVAEVAEVADLAVRADPTGWSGVGSWRSGWSMPREIFGGRRPTRPPRRPKPTAGGRHSRPAIFSGSRRRG</sequence>
<keyword evidence="4" id="KW-1185">Reference proteome</keyword>
<evidence type="ECO:0000313" key="3">
    <source>
        <dbReference type="EMBL" id="KJE22338.1"/>
    </source>
</evidence>
<dbReference type="EMBL" id="JYFN01000025">
    <property type="protein sequence ID" value="KJE22338.1"/>
    <property type="molecule type" value="Genomic_DNA"/>
</dbReference>
<reference evidence="3 4" key="2">
    <citation type="journal article" date="2016" name="Genome Announc.">
        <title>Permanent Draft Genome Sequences for Two Variants of Frankia sp. Strain CpI1, the First Frankia Strain Isolated from Root Nodules of Comptonia peregrina.</title>
        <authorList>
            <person name="Oshone R."/>
            <person name="Hurst S.G.IV."/>
            <person name="Abebe-Akele F."/>
            <person name="Simpson S."/>
            <person name="Morris K."/>
            <person name="Thomas W.K."/>
            <person name="Tisa L.S."/>
        </authorList>
    </citation>
    <scope>NUCLEOTIDE SEQUENCE [LARGE SCALE GENOMIC DNA]</scope>
    <source>
        <strain evidence="4">CpI1-S</strain>
    </source>
</reference>
<comment type="caution">
    <text evidence="3">The sequence shown here is derived from an EMBL/GenBank/DDBJ whole genome shotgun (WGS) entry which is preliminary data.</text>
</comment>
<dbReference type="AlphaFoldDB" id="A0A0D8BDK2"/>
<evidence type="ECO:0000256" key="1">
    <source>
        <dbReference type="SAM" id="Coils"/>
    </source>
</evidence>
<accession>A0A0D8BDK2</accession>
<evidence type="ECO:0000313" key="4">
    <source>
        <dbReference type="Proteomes" id="UP000032545"/>
    </source>
</evidence>
<feature type="region of interest" description="Disordered" evidence="2">
    <location>
        <begin position="65"/>
        <end position="102"/>
    </location>
</feature>
<reference evidence="4" key="1">
    <citation type="submission" date="2015-02" db="EMBL/GenBank/DDBJ databases">
        <title>Draft Genome of Frankia sp. CpI1-S.</title>
        <authorList>
            <person name="Oshone R.T."/>
            <person name="Ngom M."/>
            <person name="Ghodhbane-Gtari F."/>
            <person name="Gtari M."/>
            <person name="Morris K."/>
            <person name="Thomas K."/>
            <person name="Sen A."/>
            <person name="Tisa L.S."/>
        </authorList>
    </citation>
    <scope>NUCLEOTIDE SEQUENCE [LARGE SCALE GENOMIC DNA]</scope>
    <source>
        <strain evidence="4">CpI1-S</strain>
    </source>
</reference>
<dbReference type="Proteomes" id="UP000032545">
    <property type="component" value="Unassembled WGS sequence"/>
</dbReference>